<dbReference type="RefSeq" id="WP_093692175.1">
    <property type="nucleotide sequence ID" value="NZ_FNBU01000038.1"/>
</dbReference>
<gene>
    <name evidence="1" type="ORF">SAMN05660235_02967</name>
</gene>
<dbReference type="STRING" id="1123285.SAMN05660235_02967"/>
<reference evidence="2" key="1">
    <citation type="submission" date="2016-10" db="EMBL/GenBank/DDBJ databases">
        <authorList>
            <person name="Varghese N."/>
            <person name="Submissions S."/>
        </authorList>
    </citation>
    <scope>NUCLEOTIDE SEQUENCE [LARGE SCALE GENOMIC DNA]</scope>
    <source>
        <strain evidence="2">DSM 23256</strain>
    </source>
</reference>
<dbReference type="AlphaFoldDB" id="A0A1G7PHL8"/>
<protein>
    <submittedName>
        <fullName evidence="1">Uncharacterized protein</fullName>
    </submittedName>
</protein>
<evidence type="ECO:0000313" key="2">
    <source>
        <dbReference type="Proteomes" id="UP000243333"/>
    </source>
</evidence>
<dbReference type="EMBL" id="FNBU01000038">
    <property type="protein sequence ID" value="SDF85862.1"/>
    <property type="molecule type" value="Genomic_DNA"/>
</dbReference>
<proteinExistence type="predicted"/>
<dbReference type="Proteomes" id="UP000243333">
    <property type="component" value="Unassembled WGS sequence"/>
</dbReference>
<organism evidence="1 2">
    <name type="scientific">Sporolituus thermophilus DSM 23256</name>
    <dbReference type="NCBI Taxonomy" id="1123285"/>
    <lineage>
        <taxon>Bacteria</taxon>
        <taxon>Bacillati</taxon>
        <taxon>Bacillota</taxon>
        <taxon>Negativicutes</taxon>
        <taxon>Selenomonadales</taxon>
        <taxon>Sporomusaceae</taxon>
        <taxon>Sporolituus</taxon>
    </lineage>
</organism>
<accession>A0A1G7PHL8</accession>
<evidence type="ECO:0000313" key="1">
    <source>
        <dbReference type="EMBL" id="SDF85862.1"/>
    </source>
</evidence>
<sequence>MNFTVKAQAVDPAKVLNVAPEVIANQRVGSRLAFAAPHDLTVEFANGSIMVDGIDLIIYIIPQEFFCYRGEEMIVKFNLDTREVEIALEPSVRNIPHRAIIRPACGE</sequence>
<name>A0A1G7PHL8_9FIRM</name>
<keyword evidence="2" id="KW-1185">Reference proteome</keyword>
<dbReference type="OrthoDB" id="9832470at2"/>